<accession>A0A2W5UHZ0</accession>
<comment type="caution">
    <text evidence="4">The sequence shown here is derived from an EMBL/GenBank/DDBJ whole genome shotgun (WGS) entry which is preliminary data.</text>
</comment>
<feature type="DNA-binding region" description="H-T-H motif" evidence="2">
    <location>
        <begin position="11"/>
        <end position="30"/>
    </location>
</feature>
<dbReference type="PANTHER" id="PTHR30055:SF148">
    <property type="entry name" value="TETR-FAMILY TRANSCRIPTIONAL REGULATOR"/>
    <property type="match status" value="1"/>
</dbReference>
<protein>
    <submittedName>
        <fullName evidence="4">TetR family transcriptional regulator</fullName>
    </submittedName>
</protein>
<dbReference type="Pfam" id="PF00440">
    <property type="entry name" value="TetR_N"/>
    <property type="match status" value="1"/>
</dbReference>
<feature type="domain" description="HTH tetR-type" evidence="3">
    <location>
        <begin position="1"/>
        <end position="48"/>
    </location>
</feature>
<evidence type="ECO:0000259" key="3">
    <source>
        <dbReference type="PROSITE" id="PS50977"/>
    </source>
</evidence>
<proteinExistence type="predicted"/>
<organism evidence="4 5">
    <name type="scientific">Archangium gephyra</name>
    <dbReference type="NCBI Taxonomy" id="48"/>
    <lineage>
        <taxon>Bacteria</taxon>
        <taxon>Pseudomonadati</taxon>
        <taxon>Myxococcota</taxon>
        <taxon>Myxococcia</taxon>
        <taxon>Myxococcales</taxon>
        <taxon>Cystobacterineae</taxon>
        <taxon>Archangiaceae</taxon>
        <taxon>Archangium</taxon>
    </lineage>
</organism>
<dbReference type="PROSITE" id="PS50977">
    <property type="entry name" value="HTH_TETR_2"/>
    <property type="match status" value="1"/>
</dbReference>
<sequence length="106" mass="11397">MLVEEGYASMTMKGIAERANVGRQTVYRWWSSKAEILLEASAADAARELEVPAHRDPMAEVTAYLTALTAFLTTSDAGLAYRALLGEAQHDPAVAELLQSADVLGT</sequence>
<evidence type="ECO:0000256" key="1">
    <source>
        <dbReference type="ARBA" id="ARBA00023125"/>
    </source>
</evidence>
<dbReference type="Gene3D" id="1.10.10.60">
    <property type="entry name" value="Homeodomain-like"/>
    <property type="match status" value="1"/>
</dbReference>
<dbReference type="Proteomes" id="UP000249061">
    <property type="component" value="Unassembled WGS sequence"/>
</dbReference>
<dbReference type="InterPro" id="IPR001647">
    <property type="entry name" value="HTH_TetR"/>
</dbReference>
<feature type="non-terminal residue" evidence="4">
    <location>
        <position position="106"/>
    </location>
</feature>
<evidence type="ECO:0000313" key="4">
    <source>
        <dbReference type="EMBL" id="PZR02894.1"/>
    </source>
</evidence>
<dbReference type="InterPro" id="IPR050109">
    <property type="entry name" value="HTH-type_TetR-like_transc_reg"/>
</dbReference>
<dbReference type="GO" id="GO:0003700">
    <property type="term" value="F:DNA-binding transcription factor activity"/>
    <property type="evidence" value="ECO:0007669"/>
    <property type="project" value="TreeGrafter"/>
</dbReference>
<dbReference type="Gene3D" id="1.10.357.10">
    <property type="entry name" value="Tetracycline Repressor, domain 2"/>
    <property type="match status" value="1"/>
</dbReference>
<dbReference type="EMBL" id="QFQP01000163">
    <property type="protein sequence ID" value="PZR02894.1"/>
    <property type="molecule type" value="Genomic_DNA"/>
</dbReference>
<reference evidence="4 5" key="1">
    <citation type="submission" date="2017-08" db="EMBL/GenBank/DDBJ databases">
        <title>Infants hospitalized years apart are colonized by the same room-sourced microbial strains.</title>
        <authorList>
            <person name="Brooks B."/>
            <person name="Olm M.R."/>
            <person name="Firek B.A."/>
            <person name="Baker R."/>
            <person name="Thomas B.C."/>
            <person name="Morowitz M.J."/>
            <person name="Banfield J.F."/>
        </authorList>
    </citation>
    <scope>NUCLEOTIDE SEQUENCE [LARGE SCALE GENOMIC DNA]</scope>
    <source>
        <strain evidence="4">S2_003_000_R2_14</strain>
    </source>
</reference>
<evidence type="ECO:0000313" key="5">
    <source>
        <dbReference type="Proteomes" id="UP000249061"/>
    </source>
</evidence>
<gene>
    <name evidence="4" type="ORF">DI536_36730</name>
</gene>
<keyword evidence="1 2" id="KW-0238">DNA-binding</keyword>
<dbReference type="AlphaFoldDB" id="A0A2W5UHZ0"/>
<dbReference type="SUPFAM" id="SSF46689">
    <property type="entry name" value="Homeodomain-like"/>
    <property type="match status" value="1"/>
</dbReference>
<dbReference type="PANTHER" id="PTHR30055">
    <property type="entry name" value="HTH-TYPE TRANSCRIPTIONAL REGULATOR RUTR"/>
    <property type="match status" value="1"/>
</dbReference>
<evidence type="ECO:0000256" key="2">
    <source>
        <dbReference type="PROSITE-ProRule" id="PRU00335"/>
    </source>
</evidence>
<name>A0A2W5UHZ0_9BACT</name>
<dbReference type="GO" id="GO:0000976">
    <property type="term" value="F:transcription cis-regulatory region binding"/>
    <property type="evidence" value="ECO:0007669"/>
    <property type="project" value="TreeGrafter"/>
</dbReference>
<dbReference type="InterPro" id="IPR009057">
    <property type="entry name" value="Homeodomain-like_sf"/>
</dbReference>